<dbReference type="SUPFAM" id="SSF48239">
    <property type="entry name" value="Terpenoid cyclases/Protein prenyltransferases"/>
    <property type="match status" value="1"/>
</dbReference>
<dbReference type="InterPro" id="IPR008930">
    <property type="entry name" value="Terpenoid_cyclase/PrenylTrfase"/>
</dbReference>
<dbReference type="Gene3D" id="1.50.10.20">
    <property type="match status" value="1"/>
</dbReference>
<reference evidence="1 2" key="1">
    <citation type="submission" date="2019-03" db="EMBL/GenBank/DDBJ databases">
        <title>Cohnella endophytica sp. nov., a novel endophytic bacterium isolated from bark of Sonneratia apetala.</title>
        <authorList>
            <person name="Tuo L."/>
        </authorList>
    </citation>
    <scope>NUCLEOTIDE SEQUENCE [LARGE SCALE GENOMIC DNA]</scope>
    <source>
        <strain evidence="1 2">CCTCC AB 208254</strain>
    </source>
</reference>
<dbReference type="Proteomes" id="UP000297900">
    <property type="component" value="Unassembled WGS sequence"/>
</dbReference>
<dbReference type="OrthoDB" id="3286086at2"/>
<dbReference type="EMBL" id="SOMN01000010">
    <property type="protein sequence ID" value="TFE27252.1"/>
    <property type="molecule type" value="Genomic_DNA"/>
</dbReference>
<organism evidence="1 2">
    <name type="scientific">Cohnella luojiensis</name>
    <dbReference type="NCBI Taxonomy" id="652876"/>
    <lineage>
        <taxon>Bacteria</taxon>
        <taxon>Bacillati</taxon>
        <taxon>Bacillota</taxon>
        <taxon>Bacilli</taxon>
        <taxon>Bacillales</taxon>
        <taxon>Paenibacillaceae</taxon>
        <taxon>Cohnella</taxon>
    </lineage>
</organism>
<gene>
    <name evidence="1" type="ORF">E2980_10170</name>
</gene>
<evidence type="ECO:0000313" key="2">
    <source>
        <dbReference type="Proteomes" id="UP000297900"/>
    </source>
</evidence>
<dbReference type="AlphaFoldDB" id="A0A4Y8LYC1"/>
<protein>
    <submittedName>
        <fullName evidence="1">Uncharacterized protein</fullName>
    </submittedName>
</protein>
<name>A0A4Y8LYC1_9BACL</name>
<evidence type="ECO:0000313" key="1">
    <source>
        <dbReference type="EMBL" id="TFE27252.1"/>
    </source>
</evidence>
<keyword evidence="2" id="KW-1185">Reference proteome</keyword>
<proteinExistence type="predicted"/>
<sequence length="298" mass="34208">MTLLLSKDAYENARRFLLTRGRKLEAALFLHEFEQGDAEEVYKELATFRNEDGGFGNALEPDIRCAASSALATTTAMQTLLKITERNEEMIEGAMRYFLSTYDESRHGWDIIPQEAEQFPRAIWWEYGAFLDHWGNPNAEIVGYFNQIPSVECTELAATLNSYVTEQLREVSDLNEMHEMACYLRWAETLPEDSRKAIGGKLDEFVNNCVIKNPADRQGYGGYPLLIVDSPVSRYYPWYSEVIPGDLDSLIESQGEDGAWSPNWAWGRFEETWEKARVEWQGILTLKALRTLRSFGRL</sequence>
<accession>A0A4Y8LYC1</accession>
<comment type="caution">
    <text evidence="1">The sequence shown here is derived from an EMBL/GenBank/DDBJ whole genome shotgun (WGS) entry which is preliminary data.</text>
</comment>
<dbReference type="RefSeq" id="WP_135152076.1">
    <property type="nucleotide sequence ID" value="NZ_SOMN01000010.1"/>
</dbReference>